<dbReference type="GO" id="GO:0030170">
    <property type="term" value="F:pyridoxal phosphate binding"/>
    <property type="evidence" value="ECO:0007669"/>
    <property type="project" value="InterPro"/>
</dbReference>
<dbReference type="NCBIfam" id="TIGR00044">
    <property type="entry name" value="YggS family pyridoxal phosphate-dependent enzyme"/>
    <property type="match status" value="1"/>
</dbReference>
<protein>
    <recommendedName>
        <fullName evidence="2">Alanine racemase N-terminal domain-containing protein</fullName>
    </recommendedName>
</protein>
<dbReference type="HAMAP" id="MF_02087">
    <property type="entry name" value="PLP_homeostasis"/>
    <property type="match status" value="1"/>
</dbReference>
<accession>A0A381S6X3</accession>
<dbReference type="InterPro" id="IPR029066">
    <property type="entry name" value="PLP-binding_barrel"/>
</dbReference>
<dbReference type="InterPro" id="IPR011078">
    <property type="entry name" value="PyrdxlP_homeostasis"/>
</dbReference>
<evidence type="ECO:0000256" key="1">
    <source>
        <dbReference type="ARBA" id="ARBA00022898"/>
    </source>
</evidence>
<feature type="domain" description="Alanine racemase N-terminal" evidence="2">
    <location>
        <begin position="39"/>
        <end position="224"/>
    </location>
</feature>
<dbReference type="PIRSF" id="PIRSF004848">
    <property type="entry name" value="YBL036c_PLPDEIII"/>
    <property type="match status" value="1"/>
</dbReference>
<evidence type="ECO:0000313" key="3">
    <source>
        <dbReference type="EMBL" id="SUZ99845.1"/>
    </source>
</evidence>
<dbReference type="PROSITE" id="PS01211">
    <property type="entry name" value="UPF0001"/>
    <property type="match status" value="1"/>
</dbReference>
<dbReference type="SUPFAM" id="SSF51419">
    <property type="entry name" value="PLP-binding barrel"/>
    <property type="match status" value="1"/>
</dbReference>
<reference evidence="3" key="1">
    <citation type="submission" date="2018-05" db="EMBL/GenBank/DDBJ databases">
        <authorList>
            <person name="Lanie J.A."/>
            <person name="Ng W.-L."/>
            <person name="Kazmierczak K.M."/>
            <person name="Andrzejewski T.M."/>
            <person name="Davidsen T.M."/>
            <person name="Wayne K.J."/>
            <person name="Tettelin H."/>
            <person name="Glass J.I."/>
            <person name="Rusch D."/>
            <person name="Podicherti R."/>
            <person name="Tsui H.-C.T."/>
            <person name="Winkler M.E."/>
        </authorList>
    </citation>
    <scope>NUCLEOTIDE SEQUENCE</scope>
</reference>
<dbReference type="EMBL" id="UINC01002743">
    <property type="protein sequence ID" value="SUZ99845.1"/>
    <property type="molecule type" value="Genomic_DNA"/>
</dbReference>
<proteinExistence type="inferred from homology"/>
<name>A0A381S6X3_9ZZZZ</name>
<dbReference type="AlphaFoldDB" id="A0A381S6X3"/>
<dbReference type="PANTHER" id="PTHR10146:SF14">
    <property type="entry name" value="PYRIDOXAL PHOSPHATE HOMEOSTASIS PROTEIN"/>
    <property type="match status" value="1"/>
</dbReference>
<gene>
    <name evidence="3" type="ORF">METZ01_LOCUS52699</name>
</gene>
<dbReference type="PANTHER" id="PTHR10146">
    <property type="entry name" value="PROLINE SYNTHETASE CO-TRANSCRIBED BACTERIAL HOMOLOG PROTEIN"/>
    <property type="match status" value="1"/>
</dbReference>
<dbReference type="Pfam" id="PF01168">
    <property type="entry name" value="Ala_racemase_N"/>
    <property type="match status" value="1"/>
</dbReference>
<organism evidence="3">
    <name type="scientific">marine metagenome</name>
    <dbReference type="NCBI Taxonomy" id="408172"/>
    <lineage>
        <taxon>unclassified sequences</taxon>
        <taxon>metagenomes</taxon>
        <taxon>ecological metagenomes</taxon>
    </lineage>
</organism>
<dbReference type="InterPro" id="IPR001608">
    <property type="entry name" value="Ala_racemase_N"/>
</dbReference>
<dbReference type="Gene3D" id="3.20.20.10">
    <property type="entry name" value="Alanine racemase"/>
    <property type="match status" value="1"/>
</dbReference>
<keyword evidence="1" id="KW-0663">Pyridoxal phosphate</keyword>
<sequence>MAEVEKFKSFLTEFNETCCRIGKNPKDITILGASKGQQADSIKSAFEEGIKHFGENFLQEAEQKISEIGNLPTWHFIGSIQSRKAKRIASLFHWVQTVDRLKVAKKLNENRPQEMEKLNVCVQVNPDNEESKSGIPLSGTKNLIGELVQLERLRVRGLMSIPAATKDFEQQRRGFGRIRSCFEDLKAIYPQLDTLSMGMSEDYEAAILEGSTMIRIGTNIFGARN</sequence>
<evidence type="ECO:0000259" key="2">
    <source>
        <dbReference type="Pfam" id="PF01168"/>
    </source>
</evidence>